<feature type="region of interest" description="Disordered" evidence="1">
    <location>
        <begin position="510"/>
        <end position="536"/>
    </location>
</feature>
<sequence>MTQIHLPADADLQDSLATLYPHNLTTTLPPHPLKHAVSRGREVLQRGPRRTKFLVGAVVCIVSLVTLVALLAVCRSIQRRVSHGAATPRNLSDTAEDQERSGILDQCLDLEAEHGIWGAGFEDSGDATEAKARLVSMLQVSSAAFEHMQILTSQGSQDEAHSPLSKFPRLDESWQSTSHPGVSAGRFGSDRSGGEVGSASDHFSADAWRADPAWPAFGEEGQQGLAAGASGMQGPQWNVSESRTSSSGIYEQEVITNQGAFSSVGSATSSEDPRNPAAWLDYHSGSMYPQALQHSAVDTALQKGFQDEAHSPLSKIPRLDESWQSTSHPGVSAGRFGSDRSGGEVGSGFDPFSADAWTANPAWPVLGEEGQQVQAAGASGMQGPQWNVSESRTSSSGIYEQEVITNQGAFSSVGSATSSEDPRNPAAWLDYHSGSMYPQALQHSAVGTALQNPTVDAASLASTDTGSFGTDSPAGTVGRGNFPGGFGYGNSVLMWQAEIVQQRGSQAQAANGTLDASEISESARGGPVTSGDERERCNAPDIRQHPFVRLPEVNPESICTKFCPSRALLIDLNVTGPMGAYTTIRELFAKPSLTAADVDLLVTNVENL</sequence>
<keyword evidence="4" id="KW-1185">Reference proteome</keyword>
<keyword evidence="2" id="KW-0472">Membrane</keyword>
<evidence type="ECO:0000313" key="3">
    <source>
        <dbReference type="EMBL" id="CDI83028.1"/>
    </source>
</evidence>
<feature type="region of interest" description="Disordered" evidence="1">
    <location>
        <begin position="170"/>
        <end position="200"/>
    </location>
</feature>
<dbReference type="AlphaFoldDB" id="U6GUT7"/>
<dbReference type="VEuPathDB" id="ToxoDB:EAH_00032290"/>
<feature type="region of interest" description="Disordered" evidence="1">
    <location>
        <begin position="322"/>
        <end position="342"/>
    </location>
</feature>
<gene>
    <name evidence="3" type="ORF">EAH_00032290</name>
</gene>
<proteinExistence type="predicted"/>
<keyword evidence="2" id="KW-0812">Transmembrane</keyword>
<evidence type="ECO:0000256" key="1">
    <source>
        <dbReference type="SAM" id="MobiDB-lite"/>
    </source>
</evidence>
<evidence type="ECO:0000256" key="2">
    <source>
        <dbReference type="SAM" id="Phobius"/>
    </source>
</evidence>
<dbReference type="RefSeq" id="XP_013247770.1">
    <property type="nucleotide sequence ID" value="XM_013392316.1"/>
</dbReference>
<reference evidence="3" key="1">
    <citation type="submission" date="2013-10" db="EMBL/GenBank/DDBJ databases">
        <title>Genomic analysis of the causative agents of coccidiosis in chickens.</title>
        <authorList>
            <person name="Reid A.J."/>
            <person name="Blake D."/>
            <person name="Billington K."/>
            <person name="Browne H."/>
            <person name="Dunn M."/>
            <person name="Hung S."/>
            <person name="Kawahara F."/>
            <person name="Miranda-Saavedra D."/>
            <person name="Mourier T."/>
            <person name="Nagra H."/>
            <person name="Otto T.D."/>
            <person name="Rawlings N."/>
            <person name="Sanchez A."/>
            <person name="Sanders M."/>
            <person name="Subramaniam C."/>
            <person name="Tay Y."/>
            <person name="Dear P."/>
            <person name="Doerig C."/>
            <person name="Gruber A."/>
            <person name="Parkinson J."/>
            <person name="Shirley M."/>
            <person name="Wan K.L."/>
            <person name="Berriman M."/>
            <person name="Tomley F."/>
            <person name="Pain A."/>
        </authorList>
    </citation>
    <scope>NUCLEOTIDE SEQUENCE [LARGE SCALE GENOMIC DNA]</scope>
    <source>
        <strain evidence="3">Houghton</strain>
    </source>
</reference>
<dbReference type="Proteomes" id="UP000018050">
    <property type="component" value="Unassembled WGS sequence"/>
</dbReference>
<name>U6GUT7_EIMAC</name>
<dbReference type="EMBL" id="HG673053">
    <property type="protein sequence ID" value="CDI83028.1"/>
    <property type="molecule type" value="Genomic_DNA"/>
</dbReference>
<dbReference type="GeneID" id="25271299"/>
<reference evidence="3" key="2">
    <citation type="submission" date="2013-10" db="EMBL/GenBank/DDBJ databases">
        <authorList>
            <person name="Aslett M."/>
        </authorList>
    </citation>
    <scope>NUCLEOTIDE SEQUENCE [LARGE SCALE GENOMIC DNA]</scope>
    <source>
        <strain evidence="3">Houghton</strain>
    </source>
</reference>
<evidence type="ECO:0008006" key="5">
    <source>
        <dbReference type="Google" id="ProtNLM"/>
    </source>
</evidence>
<feature type="non-terminal residue" evidence="3">
    <location>
        <position position="608"/>
    </location>
</feature>
<accession>U6GUT7</accession>
<evidence type="ECO:0000313" key="4">
    <source>
        <dbReference type="Proteomes" id="UP000018050"/>
    </source>
</evidence>
<feature type="transmembrane region" description="Helical" evidence="2">
    <location>
        <begin position="53"/>
        <end position="73"/>
    </location>
</feature>
<keyword evidence="2" id="KW-1133">Transmembrane helix</keyword>
<protein>
    <recommendedName>
        <fullName evidence="5">Transmembrane protein</fullName>
    </recommendedName>
</protein>
<organism evidence="3 4">
    <name type="scientific">Eimeria acervulina</name>
    <name type="common">Coccidian parasite</name>
    <dbReference type="NCBI Taxonomy" id="5801"/>
    <lineage>
        <taxon>Eukaryota</taxon>
        <taxon>Sar</taxon>
        <taxon>Alveolata</taxon>
        <taxon>Apicomplexa</taxon>
        <taxon>Conoidasida</taxon>
        <taxon>Coccidia</taxon>
        <taxon>Eucoccidiorida</taxon>
        <taxon>Eimeriorina</taxon>
        <taxon>Eimeriidae</taxon>
        <taxon>Eimeria</taxon>
    </lineage>
</organism>